<keyword evidence="2" id="KW-0378">Hydrolase</keyword>
<evidence type="ECO:0000313" key="2">
    <source>
        <dbReference type="EMBL" id="MFC4591917.1"/>
    </source>
</evidence>
<name>A0ABV9EQF3_9ACTN</name>
<feature type="domain" description="Endonuclease/exonuclease/phosphatase" evidence="1">
    <location>
        <begin position="5"/>
        <end position="257"/>
    </location>
</feature>
<organism evidence="2 3">
    <name type="scientific">Sphaerisporangium corydalis</name>
    <dbReference type="NCBI Taxonomy" id="1441875"/>
    <lineage>
        <taxon>Bacteria</taxon>
        <taxon>Bacillati</taxon>
        <taxon>Actinomycetota</taxon>
        <taxon>Actinomycetes</taxon>
        <taxon>Streptosporangiales</taxon>
        <taxon>Streptosporangiaceae</taxon>
        <taxon>Sphaerisporangium</taxon>
    </lineage>
</organism>
<sequence>MRIASVNAWGGALSDELVTWLPGSGAHIVCLQEVTRTPGLTGWTRFDDGERTLPQRADLLDDVRVALPRHQAYFVTSDSGPVYDGAGGRHRQDFGLATLVGEHLPVCGVDSDFVHGRFADHDEWTVADRPRIALAVRTVDRATGRSVSVVQVHGLRDPLGKGDTPARRRQAERLAELVRRVRGPRDLVVVCGDFNLLPDSETFGVLAELGLTDLVGTADTRSSHYRKPVRHASYLLVSDVAAVRRFEILAEPEISDHRALVLDI</sequence>
<keyword evidence="3" id="KW-1185">Reference proteome</keyword>
<dbReference type="InterPro" id="IPR005135">
    <property type="entry name" value="Endo/exonuclease/phosphatase"/>
</dbReference>
<accession>A0ABV9EQF3</accession>
<evidence type="ECO:0000259" key="1">
    <source>
        <dbReference type="Pfam" id="PF03372"/>
    </source>
</evidence>
<reference evidence="3" key="1">
    <citation type="journal article" date="2019" name="Int. J. Syst. Evol. Microbiol.">
        <title>The Global Catalogue of Microorganisms (GCM) 10K type strain sequencing project: providing services to taxonomists for standard genome sequencing and annotation.</title>
        <authorList>
            <consortium name="The Broad Institute Genomics Platform"/>
            <consortium name="The Broad Institute Genome Sequencing Center for Infectious Disease"/>
            <person name="Wu L."/>
            <person name="Ma J."/>
        </authorList>
    </citation>
    <scope>NUCLEOTIDE SEQUENCE [LARGE SCALE GENOMIC DNA]</scope>
    <source>
        <strain evidence="3">CCUG 49560</strain>
    </source>
</reference>
<comment type="caution">
    <text evidence="2">The sequence shown here is derived from an EMBL/GenBank/DDBJ whole genome shotgun (WGS) entry which is preliminary data.</text>
</comment>
<protein>
    <submittedName>
        <fullName evidence="2">Endonuclease/exonuclease/phosphatase family protein</fullName>
    </submittedName>
</protein>
<dbReference type="EMBL" id="JBHSFN010000039">
    <property type="protein sequence ID" value="MFC4591917.1"/>
    <property type="molecule type" value="Genomic_DNA"/>
</dbReference>
<keyword evidence="2" id="KW-0255">Endonuclease</keyword>
<proteinExistence type="predicted"/>
<keyword evidence="2" id="KW-0540">Nuclease</keyword>
<evidence type="ECO:0000313" key="3">
    <source>
        <dbReference type="Proteomes" id="UP001595891"/>
    </source>
</evidence>
<dbReference type="RefSeq" id="WP_323802298.1">
    <property type="nucleotide sequence ID" value="NZ_JANZYP010000044.1"/>
</dbReference>
<dbReference type="Gene3D" id="3.60.10.10">
    <property type="entry name" value="Endonuclease/exonuclease/phosphatase"/>
    <property type="match status" value="1"/>
</dbReference>
<dbReference type="InterPro" id="IPR036691">
    <property type="entry name" value="Endo/exonu/phosph_ase_sf"/>
</dbReference>
<gene>
    <name evidence="2" type="ORF">ACFO8L_37925</name>
</gene>
<dbReference type="SUPFAM" id="SSF56219">
    <property type="entry name" value="DNase I-like"/>
    <property type="match status" value="1"/>
</dbReference>
<dbReference type="GO" id="GO:0004519">
    <property type="term" value="F:endonuclease activity"/>
    <property type="evidence" value="ECO:0007669"/>
    <property type="project" value="UniProtKB-KW"/>
</dbReference>
<dbReference type="Pfam" id="PF03372">
    <property type="entry name" value="Exo_endo_phos"/>
    <property type="match status" value="1"/>
</dbReference>
<dbReference type="Proteomes" id="UP001595891">
    <property type="component" value="Unassembled WGS sequence"/>
</dbReference>